<accession>A0A0E9QP12</accession>
<evidence type="ECO:0000313" key="1">
    <source>
        <dbReference type="EMBL" id="JAH18040.1"/>
    </source>
</evidence>
<dbReference type="AlphaFoldDB" id="A0A0E9QP12"/>
<reference evidence="1" key="2">
    <citation type="journal article" date="2015" name="Fish Shellfish Immunol.">
        <title>Early steps in the European eel (Anguilla anguilla)-Vibrio vulnificus interaction in the gills: Role of the RtxA13 toxin.</title>
        <authorList>
            <person name="Callol A."/>
            <person name="Pajuelo D."/>
            <person name="Ebbesson L."/>
            <person name="Teles M."/>
            <person name="MacKenzie S."/>
            <person name="Amaro C."/>
        </authorList>
    </citation>
    <scope>NUCLEOTIDE SEQUENCE</scope>
</reference>
<protein>
    <submittedName>
        <fullName evidence="1">Uncharacterized protein</fullName>
    </submittedName>
</protein>
<proteinExistence type="predicted"/>
<sequence length="16" mass="1858">MICQLVSFNCKPVFTQ</sequence>
<name>A0A0E9QP12_ANGAN</name>
<reference evidence="1" key="1">
    <citation type="submission" date="2014-11" db="EMBL/GenBank/DDBJ databases">
        <authorList>
            <person name="Amaro Gonzalez C."/>
        </authorList>
    </citation>
    <scope>NUCLEOTIDE SEQUENCE</scope>
</reference>
<organism evidence="1">
    <name type="scientific">Anguilla anguilla</name>
    <name type="common">European freshwater eel</name>
    <name type="synonym">Muraena anguilla</name>
    <dbReference type="NCBI Taxonomy" id="7936"/>
    <lineage>
        <taxon>Eukaryota</taxon>
        <taxon>Metazoa</taxon>
        <taxon>Chordata</taxon>
        <taxon>Craniata</taxon>
        <taxon>Vertebrata</taxon>
        <taxon>Euteleostomi</taxon>
        <taxon>Actinopterygii</taxon>
        <taxon>Neopterygii</taxon>
        <taxon>Teleostei</taxon>
        <taxon>Anguilliformes</taxon>
        <taxon>Anguillidae</taxon>
        <taxon>Anguilla</taxon>
    </lineage>
</organism>
<dbReference type="EMBL" id="GBXM01090537">
    <property type="protein sequence ID" value="JAH18040.1"/>
    <property type="molecule type" value="Transcribed_RNA"/>
</dbReference>